<evidence type="ECO:0000313" key="1">
    <source>
        <dbReference type="EMBL" id="JAH45559.1"/>
    </source>
</evidence>
<reference evidence="1" key="2">
    <citation type="journal article" date="2015" name="Fish Shellfish Immunol.">
        <title>Early steps in the European eel (Anguilla anguilla)-Vibrio vulnificus interaction in the gills: Role of the RtxA13 toxin.</title>
        <authorList>
            <person name="Callol A."/>
            <person name="Pajuelo D."/>
            <person name="Ebbesson L."/>
            <person name="Teles M."/>
            <person name="MacKenzie S."/>
            <person name="Amaro C."/>
        </authorList>
    </citation>
    <scope>NUCLEOTIDE SEQUENCE</scope>
</reference>
<organism evidence="1">
    <name type="scientific">Anguilla anguilla</name>
    <name type="common">European freshwater eel</name>
    <name type="synonym">Muraena anguilla</name>
    <dbReference type="NCBI Taxonomy" id="7936"/>
    <lineage>
        <taxon>Eukaryota</taxon>
        <taxon>Metazoa</taxon>
        <taxon>Chordata</taxon>
        <taxon>Craniata</taxon>
        <taxon>Vertebrata</taxon>
        <taxon>Euteleostomi</taxon>
        <taxon>Actinopterygii</taxon>
        <taxon>Neopterygii</taxon>
        <taxon>Teleostei</taxon>
        <taxon>Anguilliformes</taxon>
        <taxon>Anguillidae</taxon>
        <taxon>Anguilla</taxon>
    </lineage>
</organism>
<dbReference type="EMBL" id="GBXM01063018">
    <property type="protein sequence ID" value="JAH45559.1"/>
    <property type="molecule type" value="Transcribed_RNA"/>
</dbReference>
<reference evidence="1" key="1">
    <citation type="submission" date="2014-11" db="EMBL/GenBank/DDBJ databases">
        <authorList>
            <person name="Amaro Gonzalez C."/>
        </authorList>
    </citation>
    <scope>NUCLEOTIDE SEQUENCE</scope>
</reference>
<name>A0A0E9SW13_ANGAN</name>
<accession>A0A0E9SW13</accession>
<protein>
    <submittedName>
        <fullName evidence="1">Uncharacterized protein</fullName>
    </submittedName>
</protein>
<dbReference type="AlphaFoldDB" id="A0A0E9SW13"/>
<proteinExistence type="predicted"/>
<sequence>MSARERMHAVSHPFQKLAALDSHLCSKIQVSS</sequence>